<feature type="transmembrane region" description="Helical" evidence="12">
    <location>
        <begin position="726"/>
        <end position="747"/>
    </location>
</feature>
<keyword evidence="6" id="KW-0067">ATP-binding</keyword>
<sequence length="901" mass="95122">MTVDTSPASLPYAEPTDRVLGELGVTDDGLSAAQAADRLRTAGPNRLPAPPRPGVIRRLLGHFDDILIYILLASAVLKAILGDWIDFTVILAVAVINGLVGFIQEGQAEKALNGIKTMLSLDAQARRDGQWQVIDAETLVPGDVIRVRSGDRVPADVRLLSATNLQVDEAALTGESVPAAKDPRAVDARAGIGDRSSMLYSGTLVATGTGIGVVVSTGGDTEIGRIQALVAGVDHLDTPLTRQLAAFGRALSIGILVMAAVMLVIGRVVHDFELPDLVSAAIGFAVAAVPEGLPALVTVTLALGVQQMARRNAITRKLTSVEALGSVTTICSDKTGTLTTNEMTVRSVVTAAGEYDVHGLGYAPEGHLTFDGATVDPGARTDLRRLIRAAGSCNDARVVQNAEGHWTVVGQPTEGAVATLTRKAGIDLSGVHRLAVLPFESATKYMATLDDDGGDRVLRVTGAPDRLLERCTQQLTADGGVEPMDRAHWERVIDELAAQGLRTLSAAERPAGPEQDGLAPEDVADGLVFLGVIGIVDPPRPEAVQAIADCHRAGIRVKMITGDHVGTATAIARELGIAGPEGEVQALTGAELEEMTGDQLSARVREVDVYARTSPEHKLRIVRALQGHGEVVAMTGDGVNDAPALTRADVGIAMGIKGTEATKEAAEIVLADDNFATIERAVEEGRRIYDNIRKSVVFLLPTNGAQSLVILVAVIFGLSLPLAPVQILWVNLVTAITLSLALAYEPAEPGVMSRPPRKPGGSVLSRDSLTEVITASLLIGGATLLVYFIERDSGSSNAVAQTTAVTMLALGQLAFLFSCRFLNNSSITVQVLRGNPVVWLATGALVVFQLIFTYVPFMHSWFDSAPIGARQWAFTAGLAIVVFLLVEAMKALTRARERRRQ</sequence>
<comment type="similarity">
    <text evidence="2">Belongs to the cation transport ATPase (P-type) (TC 3.A.3) family. Type IIA subfamily.</text>
</comment>
<dbReference type="InterPro" id="IPR006068">
    <property type="entry name" value="ATPase_P-typ_cation-transptr_C"/>
</dbReference>
<evidence type="ECO:0000259" key="13">
    <source>
        <dbReference type="SMART" id="SM00831"/>
    </source>
</evidence>
<dbReference type="Pfam" id="PF00690">
    <property type="entry name" value="Cation_ATPase_N"/>
    <property type="match status" value="1"/>
</dbReference>
<dbReference type="RefSeq" id="WP_168630560.1">
    <property type="nucleotide sequence ID" value="NZ_BONL01000006.1"/>
</dbReference>
<evidence type="ECO:0000256" key="3">
    <source>
        <dbReference type="ARBA" id="ARBA00022553"/>
    </source>
</evidence>
<dbReference type="InterPro" id="IPR023298">
    <property type="entry name" value="ATPase_P-typ_TM_dom_sf"/>
</dbReference>
<feature type="transmembrane region" description="Helical" evidence="12">
    <location>
        <begin position="250"/>
        <end position="269"/>
    </location>
</feature>
<dbReference type="Pfam" id="PF00689">
    <property type="entry name" value="Cation_ATPase_C"/>
    <property type="match status" value="1"/>
</dbReference>
<feature type="transmembrane region" description="Helical" evidence="12">
    <location>
        <begin position="834"/>
        <end position="852"/>
    </location>
</feature>
<keyword evidence="8" id="KW-1278">Translocase</keyword>
<evidence type="ECO:0000313" key="15">
    <source>
        <dbReference type="Proteomes" id="UP000581206"/>
    </source>
</evidence>
<dbReference type="InterPro" id="IPR001757">
    <property type="entry name" value="P_typ_ATPase"/>
</dbReference>
<keyword evidence="4 12" id="KW-0812">Transmembrane</keyword>
<dbReference type="Pfam" id="PF13246">
    <property type="entry name" value="Cation_ATPase"/>
    <property type="match status" value="1"/>
</dbReference>
<keyword evidence="3" id="KW-0597">Phosphoprotein</keyword>
<proteinExistence type="inferred from homology"/>
<dbReference type="InterPro" id="IPR008250">
    <property type="entry name" value="ATPase_P-typ_transduc_dom_A_sf"/>
</dbReference>
<evidence type="ECO:0000256" key="6">
    <source>
        <dbReference type="ARBA" id="ARBA00022840"/>
    </source>
</evidence>
<evidence type="ECO:0000256" key="8">
    <source>
        <dbReference type="ARBA" id="ARBA00022967"/>
    </source>
</evidence>
<dbReference type="SUPFAM" id="SSF81660">
    <property type="entry name" value="Metal cation-transporting ATPase, ATP-binding domain N"/>
    <property type="match status" value="1"/>
</dbReference>
<dbReference type="InterPro" id="IPR036412">
    <property type="entry name" value="HAD-like_sf"/>
</dbReference>
<keyword evidence="5" id="KW-0547">Nucleotide-binding</keyword>
<dbReference type="Gene3D" id="1.20.1110.10">
    <property type="entry name" value="Calcium-transporting ATPase, transmembrane domain"/>
    <property type="match status" value="1"/>
</dbReference>
<feature type="transmembrane region" description="Helical" evidence="12">
    <location>
        <begin position="281"/>
        <end position="305"/>
    </location>
</feature>
<evidence type="ECO:0000256" key="2">
    <source>
        <dbReference type="ARBA" id="ARBA00005675"/>
    </source>
</evidence>
<dbReference type="Gene3D" id="3.40.1110.10">
    <property type="entry name" value="Calcium-transporting ATPase, cytoplasmic domain N"/>
    <property type="match status" value="1"/>
</dbReference>
<comment type="catalytic activity">
    <reaction evidence="11">
        <text>ATP + H2O = ADP + phosphate + H(+)</text>
        <dbReference type="Rhea" id="RHEA:13065"/>
        <dbReference type="ChEBI" id="CHEBI:15377"/>
        <dbReference type="ChEBI" id="CHEBI:15378"/>
        <dbReference type="ChEBI" id="CHEBI:30616"/>
        <dbReference type="ChEBI" id="CHEBI:43474"/>
        <dbReference type="ChEBI" id="CHEBI:456216"/>
    </reaction>
</comment>
<keyword evidence="7" id="KW-0460">Magnesium</keyword>
<dbReference type="Gene3D" id="2.70.150.10">
    <property type="entry name" value="Calcium-transporting ATPase, cytoplasmic transduction domain A"/>
    <property type="match status" value="1"/>
</dbReference>
<dbReference type="Gene3D" id="3.40.50.1000">
    <property type="entry name" value="HAD superfamily/HAD-like"/>
    <property type="match status" value="1"/>
</dbReference>
<dbReference type="Proteomes" id="UP000581206">
    <property type="component" value="Unassembled WGS sequence"/>
</dbReference>
<feature type="domain" description="Cation-transporting P-type ATPase N-terminal" evidence="13">
    <location>
        <begin position="10"/>
        <end position="83"/>
    </location>
</feature>
<evidence type="ECO:0000256" key="5">
    <source>
        <dbReference type="ARBA" id="ARBA00022741"/>
    </source>
</evidence>
<feature type="transmembrane region" description="Helical" evidence="12">
    <location>
        <begin position="696"/>
        <end position="720"/>
    </location>
</feature>
<dbReference type="InterPro" id="IPR044492">
    <property type="entry name" value="P_typ_ATPase_HD_dom"/>
</dbReference>
<evidence type="ECO:0000256" key="9">
    <source>
        <dbReference type="ARBA" id="ARBA00022989"/>
    </source>
</evidence>
<dbReference type="NCBIfam" id="TIGR01494">
    <property type="entry name" value="ATPase_P-type"/>
    <property type="match status" value="2"/>
</dbReference>
<keyword evidence="9 12" id="KW-1133">Transmembrane helix</keyword>
<keyword evidence="15" id="KW-1185">Reference proteome</keyword>
<dbReference type="InterPro" id="IPR023214">
    <property type="entry name" value="HAD_sf"/>
</dbReference>
<dbReference type="EMBL" id="JAAXOX010000006">
    <property type="protein sequence ID" value="NKY23427.1"/>
    <property type="molecule type" value="Genomic_DNA"/>
</dbReference>
<evidence type="ECO:0000256" key="1">
    <source>
        <dbReference type="ARBA" id="ARBA00004651"/>
    </source>
</evidence>
<name>A0A7X6KW95_9CELL</name>
<dbReference type="InterPro" id="IPR023299">
    <property type="entry name" value="ATPase_P-typ_cyto_dom_N"/>
</dbReference>
<dbReference type="GO" id="GO:0005524">
    <property type="term" value="F:ATP binding"/>
    <property type="evidence" value="ECO:0007669"/>
    <property type="project" value="UniProtKB-KW"/>
</dbReference>
<dbReference type="FunFam" id="3.40.50.1000:FF:000028">
    <property type="entry name" value="Calcium-transporting P-type ATPase, putative"/>
    <property type="match status" value="1"/>
</dbReference>
<dbReference type="AlphaFoldDB" id="A0A7X6KW95"/>
<dbReference type="SUPFAM" id="SSF81665">
    <property type="entry name" value="Calcium ATPase, transmembrane domain M"/>
    <property type="match status" value="1"/>
</dbReference>
<protein>
    <submittedName>
        <fullName evidence="14">HAD-IC family P-type ATPase</fullName>
    </submittedName>
</protein>
<dbReference type="InterPro" id="IPR004014">
    <property type="entry name" value="ATPase_P-typ_cation-transptr_N"/>
</dbReference>
<dbReference type="FunFam" id="2.70.150.10:FF:000160">
    <property type="entry name" value="Sarcoplasmic/endoplasmic reticulum calcium ATPase 1"/>
    <property type="match status" value="1"/>
</dbReference>
<dbReference type="SFLD" id="SFLDF00027">
    <property type="entry name" value="p-type_atpase"/>
    <property type="match status" value="1"/>
</dbReference>
<organism evidence="14 15">
    <name type="scientific">Cellulomonas denverensis</name>
    <dbReference type="NCBI Taxonomy" id="264297"/>
    <lineage>
        <taxon>Bacteria</taxon>
        <taxon>Bacillati</taxon>
        <taxon>Actinomycetota</taxon>
        <taxon>Actinomycetes</taxon>
        <taxon>Micrococcales</taxon>
        <taxon>Cellulomonadaceae</taxon>
        <taxon>Cellulomonas</taxon>
    </lineage>
</organism>
<gene>
    <name evidence="14" type="ORF">HGA03_12215</name>
</gene>
<reference evidence="14 15" key="1">
    <citation type="submission" date="2020-04" db="EMBL/GenBank/DDBJ databases">
        <title>MicrobeNet Type strains.</title>
        <authorList>
            <person name="Nicholson A.C."/>
        </authorList>
    </citation>
    <scope>NUCLEOTIDE SEQUENCE [LARGE SCALE GENOMIC DNA]</scope>
    <source>
        <strain evidence="14 15">ATCC BAA-788</strain>
    </source>
</reference>
<dbReference type="Pfam" id="PF00122">
    <property type="entry name" value="E1-E2_ATPase"/>
    <property type="match status" value="1"/>
</dbReference>
<evidence type="ECO:0000256" key="11">
    <source>
        <dbReference type="ARBA" id="ARBA00049360"/>
    </source>
</evidence>
<dbReference type="InterPro" id="IPR059000">
    <property type="entry name" value="ATPase_P-type_domA"/>
</dbReference>
<comment type="subcellular location">
    <subcellularLocation>
        <location evidence="1">Cell membrane</location>
        <topology evidence="1">Multi-pass membrane protein</topology>
    </subcellularLocation>
</comment>
<evidence type="ECO:0000256" key="4">
    <source>
        <dbReference type="ARBA" id="ARBA00022692"/>
    </source>
</evidence>
<dbReference type="SMART" id="SM00831">
    <property type="entry name" value="Cation_ATPase_N"/>
    <property type="match status" value="1"/>
</dbReference>
<dbReference type="SFLD" id="SFLDG00002">
    <property type="entry name" value="C1.7:_P-type_atpase_like"/>
    <property type="match status" value="1"/>
</dbReference>
<evidence type="ECO:0000256" key="7">
    <source>
        <dbReference type="ARBA" id="ARBA00022842"/>
    </source>
</evidence>
<dbReference type="InterPro" id="IPR018303">
    <property type="entry name" value="ATPase_P-typ_P_site"/>
</dbReference>
<dbReference type="SUPFAM" id="SSF56784">
    <property type="entry name" value="HAD-like"/>
    <property type="match status" value="1"/>
</dbReference>
<keyword evidence="10 12" id="KW-0472">Membrane</keyword>
<dbReference type="PROSITE" id="PS00154">
    <property type="entry name" value="ATPASE_E1_E2"/>
    <property type="match status" value="1"/>
</dbReference>
<dbReference type="PRINTS" id="PR00120">
    <property type="entry name" value="HATPASE"/>
</dbReference>
<evidence type="ECO:0000313" key="14">
    <source>
        <dbReference type="EMBL" id="NKY23427.1"/>
    </source>
</evidence>
<feature type="transmembrane region" description="Helical" evidence="12">
    <location>
        <begin position="768"/>
        <end position="789"/>
    </location>
</feature>
<evidence type="ECO:0000256" key="12">
    <source>
        <dbReference type="SAM" id="Phobius"/>
    </source>
</evidence>
<dbReference type="GO" id="GO:0005886">
    <property type="term" value="C:plasma membrane"/>
    <property type="evidence" value="ECO:0007669"/>
    <property type="project" value="UniProtKB-SubCell"/>
</dbReference>
<dbReference type="PRINTS" id="PR00119">
    <property type="entry name" value="CATATPASE"/>
</dbReference>
<dbReference type="SFLD" id="SFLDS00003">
    <property type="entry name" value="Haloacid_Dehalogenase"/>
    <property type="match status" value="1"/>
</dbReference>
<feature type="transmembrane region" description="Helical" evidence="12">
    <location>
        <begin position="872"/>
        <end position="892"/>
    </location>
</feature>
<accession>A0A7X6KW95</accession>
<dbReference type="PANTHER" id="PTHR42861">
    <property type="entry name" value="CALCIUM-TRANSPORTING ATPASE"/>
    <property type="match status" value="1"/>
</dbReference>
<dbReference type="SUPFAM" id="SSF81653">
    <property type="entry name" value="Calcium ATPase, transduction domain A"/>
    <property type="match status" value="1"/>
</dbReference>
<feature type="transmembrane region" description="Helical" evidence="12">
    <location>
        <begin position="87"/>
        <end position="103"/>
    </location>
</feature>
<evidence type="ECO:0000256" key="10">
    <source>
        <dbReference type="ARBA" id="ARBA00023136"/>
    </source>
</evidence>
<feature type="transmembrane region" description="Helical" evidence="12">
    <location>
        <begin position="801"/>
        <end position="822"/>
    </location>
</feature>
<dbReference type="GO" id="GO:0016887">
    <property type="term" value="F:ATP hydrolysis activity"/>
    <property type="evidence" value="ECO:0007669"/>
    <property type="project" value="InterPro"/>
</dbReference>
<comment type="caution">
    <text evidence="14">The sequence shown here is derived from an EMBL/GenBank/DDBJ whole genome shotgun (WGS) entry which is preliminary data.</text>
</comment>